<dbReference type="InterPro" id="IPR036322">
    <property type="entry name" value="WD40_repeat_dom_sf"/>
</dbReference>
<dbReference type="EMBL" id="JBAMMX010000018">
    <property type="protein sequence ID" value="KAK6923208.1"/>
    <property type="molecule type" value="Genomic_DNA"/>
</dbReference>
<dbReference type="PANTHER" id="PTHR47926:SF533">
    <property type="entry name" value="DYW DOMAIN-CONTAINING PROTEIN"/>
    <property type="match status" value="1"/>
</dbReference>
<accession>A0AAN8Z7B4</accession>
<dbReference type="PANTHER" id="PTHR47926">
    <property type="entry name" value="PENTATRICOPEPTIDE REPEAT-CONTAINING PROTEIN"/>
    <property type="match status" value="1"/>
</dbReference>
<dbReference type="NCBIfam" id="TIGR00756">
    <property type="entry name" value="PPR"/>
    <property type="match status" value="2"/>
</dbReference>
<reference evidence="3 4" key="1">
    <citation type="submission" date="2023-12" db="EMBL/GenBank/DDBJ databases">
        <title>A high-quality genome assembly for Dillenia turbinata (Dilleniales).</title>
        <authorList>
            <person name="Chanderbali A."/>
        </authorList>
    </citation>
    <scope>NUCLEOTIDE SEQUENCE [LARGE SCALE GENOMIC DNA]</scope>
    <source>
        <strain evidence="3">LSX21</strain>
        <tissue evidence="3">Leaf</tissue>
    </source>
</reference>
<evidence type="ECO:0000313" key="3">
    <source>
        <dbReference type="EMBL" id="KAK6923208.1"/>
    </source>
</evidence>
<feature type="non-terminal residue" evidence="3">
    <location>
        <position position="1"/>
    </location>
</feature>
<dbReference type="GO" id="GO:0099402">
    <property type="term" value="P:plant organ development"/>
    <property type="evidence" value="ECO:0007669"/>
    <property type="project" value="UniProtKB-ARBA"/>
</dbReference>
<dbReference type="Proteomes" id="UP001370490">
    <property type="component" value="Unassembled WGS sequence"/>
</dbReference>
<feature type="non-terminal residue" evidence="3">
    <location>
        <position position="476"/>
    </location>
</feature>
<dbReference type="Gene3D" id="1.25.40.10">
    <property type="entry name" value="Tetratricopeptide repeat domain"/>
    <property type="match status" value="2"/>
</dbReference>
<evidence type="ECO:0000256" key="1">
    <source>
        <dbReference type="ARBA" id="ARBA00022737"/>
    </source>
</evidence>
<dbReference type="GO" id="GO:0009451">
    <property type="term" value="P:RNA modification"/>
    <property type="evidence" value="ECO:0007669"/>
    <property type="project" value="InterPro"/>
</dbReference>
<proteinExistence type="predicted"/>
<dbReference type="InterPro" id="IPR015943">
    <property type="entry name" value="WD40/YVTN_repeat-like_dom_sf"/>
</dbReference>
<comment type="caution">
    <text evidence="3">The sequence shown here is derived from an EMBL/GenBank/DDBJ whole genome shotgun (WGS) entry which is preliminary data.</text>
</comment>
<dbReference type="Pfam" id="PF01535">
    <property type="entry name" value="PPR"/>
    <property type="match status" value="3"/>
</dbReference>
<dbReference type="InterPro" id="IPR002885">
    <property type="entry name" value="PPR_rpt"/>
</dbReference>
<dbReference type="InterPro" id="IPR046960">
    <property type="entry name" value="PPR_At4g14850-like_plant"/>
</dbReference>
<name>A0AAN8Z7B4_9MAGN</name>
<dbReference type="PROSITE" id="PS51375">
    <property type="entry name" value="PPR"/>
    <property type="match status" value="1"/>
</dbReference>
<organism evidence="3 4">
    <name type="scientific">Dillenia turbinata</name>
    <dbReference type="NCBI Taxonomy" id="194707"/>
    <lineage>
        <taxon>Eukaryota</taxon>
        <taxon>Viridiplantae</taxon>
        <taxon>Streptophyta</taxon>
        <taxon>Embryophyta</taxon>
        <taxon>Tracheophyta</taxon>
        <taxon>Spermatophyta</taxon>
        <taxon>Magnoliopsida</taxon>
        <taxon>eudicotyledons</taxon>
        <taxon>Gunneridae</taxon>
        <taxon>Pentapetalae</taxon>
        <taxon>Dilleniales</taxon>
        <taxon>Dilleniaceae</taxon>
        <taxon>Dillenia</taxon>
    </lineage>
</organism>
<evidence type="ECO:0000313" key="4">
    <source>
        <dbReference type="Proteomes" id="UP001370490"/>
    </source>
</evidence>
<dbReference type="GO" id="GO:0003723">
    <property type="term" value="F:RNA binding"/>
    <property type="evidence" value="ECO:0007669"/>
    <property type="project" value="InterPro"/>
</dbReference>
<gene>
    <name evidence="3" type="ORF">RJ641_011512</name>
</gene>
<dbReference type="InterPro" id="IPR011990">
    <property type="entry name" value="TPR-like_helical_dom_sf"/>
</dbReference>
<dbReference type="Gene3D" id="2.130.10.10">
    <property type="entry name" value="YVTN repeat-like/Quinoprotein amine dehydrogenase"/>
    <property type="match status" value="1"/>
</dbReference>
<dbReference type="SUPFAM" id="SSF50978">
    <property type="entry name" value="WD40 repeat-like"/>
    <property type="match status" value="1"/>
</dbReference>
<keyword evidence="1" id="KW-0677">Repeat</keyword>
<protein>
    <submittedName>
        <fullName evidence="3">Pentatricopeptide repeat</fullName>
    </submittedName>
</protein>
<evidence type="ECO:0000256" key="2">
    <source>
        <dbReference type="PROSITE-ProRule" id="PRU00708"/>
    </source>
</evidence>
<feature type="repeat" description="PPR" evidence="2">
    <location>
        <begin position="234"/>
        <end position="264"/>
    </location>
</feature>
<dbReference type="FunFam" id="1.25.40.10:FF:000158">
    <property type="entry name" value="pentatricopeptide repeat-containing protein At2g33680"/>
    <property type="match status" value="1"/>
</dbReference>
<dbReference type="AlphaFoldDB" id="A0AAN8Z7B4"/>
<sequence length="476" mass="53760">RGLTLEAFRHLSTWPTKYFLFSAPHFCAKSLNWNLGLQLHAHIIRSRNEENVFLNTGLVDFYAKCDAMPKSKRAFDGMMLKTRFKPNCFTYVSVISACRGLESVFELTAWFHSRVIKLGFEGNTFVASAVIDCYSKCGCLHQPVFLFKASIMTDSILANSITPGYAQNSYCVEAMNLFIMEIQNDDAPSIFDQSSKSNLMLWTSIITGYAVSGRGLKSLEFFERLLKKEWFTLDHICFTSILTACKRAGFLDEGEKYFEKMRRDYGLVPELKQYCCMIDLYARRGKLKKAKQLMEEMPYEPNYVMLSSFLSSCKIHGEVELGNEAANWILKIALDKVAPYIAPASLWSEVAKIWEIINRKDVKKDADGVGLSEDLGCEAVEILESPSCTFGSGHGTEFQSGWVIDLLSSYDGLCRIWDASTGHCIKTLIDDENPPFSFVRFLLNGKFILVGTLDNTLVLLVEAAVKNVSRIPSFEQ</sequence>
<keyword evidence="4" id="KW-1185">Reference proteome</keyword>